<accession>A0ABT5U6P8</accession>
<name>A0ABT5U6P8_9GAMM</name>
<keyword evidence="2" id="KW-0732">Signal</keyword>
<evidence type="ECO:0000259" key="3">
    <source>
        <dbReference type="SMART" id="SM00062"/>
    </source>
</evidence>
<evidence type="ECO:0000256" key="1">
    <source>
        <dbReference type="ARBA" id="ARBA00010333"/>
    </source>
</evidence>
<evidence type="ECO:0000313" key="5">
    <source>
        <dbReference type="Proteomes" id="UP001528823"/>
    </source>
</evidence>
<dbReference type="SUPFAM" id="SSF53850">
    <property type="entry name" value="Periplasmic binding protein-like II"/>
    <property type="match status" value="1"/>
</dbReference>
<dbReference type="PANTHER" id="PTHR35936:SF25">
    <property type="entry name" value="ABC TRANSPORTER SUBSTRATE-BINDING PROTEIN"/>
    <property type="match status" value="1"/>
</dbReference>
<dbReference type="Pfam" id="PF00497">
    <property type="entry name" value="SBP_bac_3"/>
    <property type="match status" value="1"/>
</dbReference>
<dbReference type="SMART" id="SM00062">
    <property type="entry name" value="PBPb"/>
    <property type="match status" value="1"/>
</dbReference>
<evidence type="ECO:0000313" key="4">
    <source>
        <dbReference type="EMBL" id="MDE1462040.1"/>
    </source>
</evidence>
<dbReference type="InterPro" id="IPR001638">
    <property type="entry name" value="Solute-binding_3/MltF_N"/>
</dbReference>
<sequence length="262" mass="30355">MLLFIRQLIIEKLFIIAFFIAVSEQSIARQLIIGGIPEIPVRYIDGNGKLAGIDVDIIGRVFEKLNLDYKVVIISSSSRLEQLWKTSKTLDMVFTYSYKKWRTKYLIYPKESHITTQYHFFILRKNMGKIKYDTFADLKGLKVGMTEGFSYTPEFLQAAESGIFYVDKVPINDLHMKKLLLGRIDIVPLPTMATLYEAKVGNYRDKISYLPKSVKDKPYYNTFVKASDYPDMERVISQYDQILKEMKESGEVRAIFAKYGVN</sequence>
<comment type="similarity">
    <text evidence="1">Belongs to the bacterial solute-binding protein 3 family.</text>
</comment>
<dbReference type="PANTHER" id="PTHR35936">
    <property type="entry name" value="MEMBRANE-BOUND LYTIC MUREIN TRANSGLYCOSYLASE F"/>
    <property type="match status" value="1"/>
</dbReference>
<organism evidence="4 5">
    <name type="scientific">Spartinivicinus poritis</name>
    <dbReference type="NCBI Taxonomy" id="2994640"/>
    <lineage>
        <taxon>Bacteria</taxon>
        <taxon>Pseudomonadati</taxon>
        <taxon>Pseudomonadota</taxon>
        <taxon>Gammaproteobacteria</taxon>
        <taxon>Oceanospirillales</taxon>
        <taxon>Zooshikellaceae</taxon>
        <taxon>Spartinivicinus</taxon>
    </lineage>
</organism>
<keyword evidence="5" id="KW-1185">Reference proteome</keyword>
<evidence type="ECO:0000256" key="2">
    <source>
        <dbReference type="ARBA" id="ARBA00022729"/>
    </source>
</evidence>
<dbReference type="RefSeq" id="WP_274688399.1">
    <property type="nucleotide sequence ID" value="NZ_JAPMOU010000008.1"/>
</dbReference>
<feature type="domain" description="Solute-binding protein family 3/N-terminal" evidence="3">
    <location>
        <begin position="30"/>
        <end position="262"/>
    </location>
</feature>
<reference evidence="4 5" key="1">
    <citation type="submission" date="2022-11" db="EMBL/GenBank/DDBJ databases">
        <title>Spartinivicinus poritis sp. nov., isolated from scleractinian coral Porites lutea.</title>
        <authorList>
            <person name="Zhang G."/>
            <person name="Cai L."/>
            <person name="Wei Q."/>
        </authorList>
    </citation>
    <scope>NUCLEOTIDE SEQUENCE [LARGE SCALE GENOMIC DNA]</scope>
    <source>
        <strain evidence="4 5">A2-2</strain>
    </source>
</reference>
<protein>
    <submittedName>
        <fullName evidence="4">Transporter substrate-binding domain-containing protein</fullName>
    </submittedName>
</protein>
<gene>
    <name evidence="4" type="ORF">ORQ98_08655</name>
</gene>
<dbReference type="Proteomes" id="UP001528823">
    <property type="component" value="Unassembled WGS sequence"/>
</dbReference>
<dbReference type="EMBL" id="JAPMOU010000008">
    <property type="protein sequence ID" value="MDE1462040.1"/>
    <property type="molecule type" value="Genomic_DNA"/>
</dbReference>
<comment type="caution">
    <text evidence="4">The sequence shown here is derived from an EMBL/GenBank/DDBJ whole genome shotgun (WGS) entry which is preliminary data.</text>
</comment>
<dbReference type="Gene3D" id="3.40.190.10">
    <property type="entry name" value="Periplasmic binding protein-like II"/>
    <property type="match status" value="2"/>
</dbReference>
<proteinExistence type="inferred from homology"/>